<keyword evidence="2" id="KW-1185">Reference proteome</keyword>
<gene>
    <name evidence="1" type="ORF">Tcan_09588</name>
</gene>
<name>A0A0B2VG95_TOXCA</name>
<dbReference type="AlphaFoldDB" id="A0A0B2VG95"/>
<accession>A0A0B2VG95</accession>
<dbReference type="EMBL" id="JPKZ01001740">
    <property type="protein sequence ID" value="KHN80474.1"/>
    <property type="molecule type" value="Genomic_DNA"/>
</dbReference>
<evidence type="ECO:0000313" key="1">
    <source>
        <dbReference type="EMBL" id="KHN80474.1"/>
    </source>
</evidence>
<dbReference type="Proteomes" id="UP000031036">
    <property type="component" value="Unassembled WGS sequence"/>
</dbReference>
<comment type="caution">
    <text evidence="1">The sequence shown here is derived from an EMBL/GenBank/DDBJ whole genome shotgun (WGS) entry which is preliminary data.</text>
</comment>
<reference evidence="1 2" key="1">
    <citation type="submission" date="2014-11" db="EMBL/GenBank/DDBJ databases">
        <title>Genetic blueprint of the zoonotic pathogen Toxocara canis.</title>
        <authorList>
            <person name="Zhu X.-Q."/>
            <person name="Korhonen P.K."/>
            <person name="Cai H."/>
            <person name="Young N.D."/>
            <person name="Nejsum P."/>
            <person name="von Samson-Himmelstjerna G."/>
            <person name="Boag P.R."/>
            <person name="Tan P."/>
            <person name="Li Q."/>
            <person name="Min J."/>
            <person name="Yang Y."/>
            <person name="Wang X."/>
            <person name="Fang X."/>
            <person name="Hall R.S."/>
            <person name="Hofmann A."/>
            <person name="Sternberg P.W."/>
            <person name="Jex A.R."/>
            <person name="Gasser R.B."/>
        </authorList>
    </citation>
    <scope>NUCLEOTIDE SEQUENCE [LARGE SCALE GENOMIC DNA]</scope>
    <source>
        <strain evidence="1">PN_DK_2014</strain>
    </source>
</reference>
<sequence length="99" mass="11338">MLLTMHQHRVLVSSFVSFSQGRNQLSSPLISEGEIYSLVKFERRSTKCSLIENECFQHYISAEVLRARSRKAAFVGTTRASVTHLGLLYTDPDWYCHSL</sequence>
<organism evidence="1 2">
    <name type="scientific">Toxocara canis</name>
    <name type="common">Canine roundworm</name>
    <dbReference type="NCBI Taxonomy" id="6265"/>
    <lineage>
        <taxon>Eukaryota</taxon>
        <taxon>Metazoa</taxon>
        <taxon>Ecdysozoa</taxon>
        <taxon>Nematoda</taxon>
        <taxon>Chromadorea</taxon>
        <taxon>Rhabditida</taxon>
        <taxon>Spirurina</taxon>
        <taxon>Ascaridomorpha</taxon>
        <taxon>Ascaridoidea</taxon>
        <taxon>Toxocaridae</taxon>
        <taxon>Toxocara</taxon>
    </lineage>
</organism>
<proteinExistence type="predicted"/>
<evidence type="ECO:0000313" key="2">
    <source>
        <dbReference type="Proteomes" id="UP000031036"/>
    </source>
</evidence>
<protein>
    <submittedName>
        <fullName evidence="1">Uncharacterized protein</fullName>
    </submittedName>
</protein>